<dbReference type="Proteomes" id="UP000651112">
    <property type="component" value="Unassembled WGS sequence"/>
</dbReference>
<dbReference type="Pfam" id="PF16410">
    <property type="entry name" value="DUF5018"/>
    <property type="match status" value="1"/>
</dbReference>
<dbReference type="RefSeq" id="WP_190314490.1">
    <property type="nucleotide sequence ID" value="NZ_JACNYL010000003.1"/>
</dbReference>
<dbReference type="InterPro" id="IPR032186">
    <property type="entry name" value="DUF5018"/>
</dbReference>
<evidence type="ECO:0000259" key="1">
    <source>
        <dbReference type="Pfam" id="PF16410"/>
    </source>
</evidence>
<sequence>MKKTISILFLMMTTILWSCEKPDDNISAPRYGLAGVAAQFADESISTEQFTSTQEPPYGDTIRIQFPKYYPRNSMQPIDITRMRITATLPVNVIINPKLTVMDLTKENIIEVVNNDGTIDKHIIIGEILP</sequence>
<comment type="caution">
    <text evidence="2">The sequence shown here is derived from an EMBL/GenBank/DDBJ whole genome shotgun (WGS) entry which is preliminary data.</text>
</comment>
<feature type="domain" description="DUF5018" evidence="1">
    <location>
        <begin position="12"/>
        <end position="127"/>
    </location>
</feature>
<reference evidence="2 3" key="1">
    <citation type="submission" date="2020-08" db="EMBL/GenBank/DDBJ databases">
        <title>Sphingobacterium sp. DN00404 isolated from aquaculture water.</title>
        <authorList>
            <person name="Zhang M."/>
        </authorList>
    </citation>
    <scope>NUCLEOTIDE SEQUENCE [LARGE SCALE GENOMIC DNA]</scope>
    <source>
        <strain evidence="2 3">KCTC 42746</strain>
    </source>
</reference>
<keyword evidence="3" id="KW-1185">Reference proteome</keyword>
<proteinExistence type="predicted"/>
<evidence type="ECO:0000313" key="3">
    <source>
        <dbReference type="Proteomes" id="UP000651112"/>
    </source>
</evidence>
<name>A0ABR7XUS6_9SPHI</name>
<organism evidence="2 3">
    <name type="scientific">Sphingobacterium chuzhouense</name>
    <dbReference type="NCBI Taxonomy" id="1742264"/>
    <lineage>
        <taxon>Bacteria</taxon>
        <taxon>Pseudomonadati</taxon>
        <taxon>Bacteroidota</taxon>
        <taxon>Sphingobacteriia</taxon>
        <taxon>Sphingobacteriales</taxon>
        <taxon>Sphingobacteriaceae</taxon>
        <taxon>Sphingobacterium</taxon>
    </lineage>
</organism>
<gene>
    <name evidence="2" type="ORF">H8B21_14595</name>
</gene>
<accession>A0ABR7XUS6</accession>
<evidence type="ECO:0000313" key="2">
    <source>
        <dbReference type="EMBL" id="MBD1422802.1"/>
    </source>
</evidence>
<protein>
    <submittedName>
        <fullName evidence="2">DUF5018 domain-containing protein</fullName>
    </submittedName>
</protein>
<dbReference type="EMBL" id="JACNYL010000003">
    <property type="protein sequence ID" value="MBD1422802.1"/>
    <property type="molecule type" value="Genomic_DNA"/>
</dbReference>